<reference evidence="1 2" key="1">
    <citation type="submission" date="2021-03" db="EMBL/GenBank/DDBJ databases">
        <title>Metabolic Capacity of the Antarctic Cyanobacterium Phormidium pseudopriestleyi that Sustains Oxygenic Photosynthesis in the Presence of Hydrogen Sulfide.</title>
        <authorList>
            <person name="Lumian J.E."/>
            <person name="Jungblut A.D."/>
            <person name="Dillon M.L."/>
            <person name="Hawes I."/>
            <person name="Doran P.T."/>
            <person name="Mackey T.J."/>
            <person name="Dick G.J."/>
            <person name="Grettenberger C.L."/>
            <person name="Sumner D.Y."/>
        </authorList>
    </citation>
    <scope>NUCLEOTIDE SEQUENCE [LARGE SCALE GENOMIC DNA]</scope>
    <source>
        <strain evidence="1 2">FRX01</strain>
    </source>
</reference>
<name>A0ABS3FN04_9CYAN</name>
<evidence type="ECO:0000313" key="1">
    <source>
        <dbReference type="EMBL" id="MBO0348455.1"/>
    </source>
</evidence>
<organism evidence="1 2">
    <name type="scientific">Phormidium pseudopriestleyi FRX01</name>
    <dbReference type="NCBI Taxonomy" id="1759528"/>
    <lineage>
        <taxon>Bacteria</taxon>
        <taxon>Bacillati</taxon>
        <taxon>Cyanobacteriota</taxon>
        <taxon>Cyanophyceae</taxon>
        <taxon>Oscillatoriophycideae</taxon>
        <taxon>Oscillatoriales</taxon>
        <taxon>Oscillatoriaceae</taxon>
        <taxon>Phormidium</taxon>
    </lineage>
</organism>
<evidence type="ECO:0000313" key="2">
    <source>
        <dbReference type="Proteomes" id="UP000664844"/>
    </source>
</evidence>
<gene>
    <name evidence="1" type="ORF">J0895_04915</name>
</gene>
<dbReference type="Proteomes" id="UP000664844">
    <property type="component" value="Unassembled WGS sequence"/>
</dbReference>
<keyword evidence="2" id="KW-1185">Reference proteome</keyword>
<comment type="caution">
    <text evidence="1">The sequence shown here is derived from an EMBL/GenBank/DDBJ whole genome shotgun (WGS) entry which is preliminary data.</text>
</comment>
<protein>
    <submittedName>
        <fullName evidence="1">Uncharacterized protein</fullName>
    </submittedName>
</protein>
<proteinExistence type="predicted"/>
<sequence length="126" mass="14223">MEKNPEALNLKNRIFPARVAQVINPAQLVINRGSLHDVKVGQRMLIYRRGDQEIKDPESGESLGYLERVKGTGQVIHVQEKICTVESDKKKYPRRIKSVLGLTEDIIEGEALPFEHPEVGDLVKPI</sequence>
<accession>A0ABS3FN04</accession>
<dbReference type="RefSeq" id="WP_207087002.1">
    <property type="nucleotide sequence ID" value="NZ_JAFLQW010000128.1"/>
</dbReference>
<dbReference type="EMBL" id="JAFLQW010000128">
    <property type="protein sequence ID" value="MBO0348455.1"/>
    <property type="molecule type" value="Genomic_DNA"/>
</dbReference>